<proteinExistence type="predicted"/>
<dbReference type="Proteomes" id="UP000264229">
    <property type="component" value="Segment"/>
</dbReference>
<dbReference type="EMBL" id="MH733496">
    <property type="protein sequence ID" value="AXY82572.1"/>
    <property type="molecule type" value="Genomic_DNA"/>
</dbReference>
<evidence type="ECO:0000313" key="1">
    <source>
        <dbReference type="EMBL" id="AXY82572.1"/>
    </source>
</evidence>
<accession>A0A385IHZ5</accession>
<organism evidence="1 2">
    <name type="scientific">Escherichia phage PGN829.1</name>
    <dbReference type="NCBI Taxonomy" id="2315696"/>
    <lineage>
        <taxon>Viruses</taxon>
        <taxon>Duplodnaviria</taxon>
        <taxon>Heunggongvirae</taxon>
        <taxon>Uroviricota</taxon>
        <taxon>Caudoviricetes</taxon>
        <taxon>Schitoviridae</taxon>
        <taxon>Enquatrovirinae</taxon>
        <taxon>Gamaleyavirus</taxon>
        <taxon>Gamaleyavirus Pgn8291</taxon>
    </lineage>
</organism>
<dbReference type="RefSeq" id="YP_010659711.1">
    <property type="nucleotide sequence ID" value="NC_070871.1"/>
</dbReference>
<keyword evidence="2" id="KW-1185">Reference proteome</keyword>
<dbReference type="GeneID" id="77935696"/>
<sequence>MPQFKIVQTDNFDGDYPDEKFVENLPYFHSEEAAQKVADAINESTPEYHDRYWKVVELPYQLQPGFEP</sequence>
<name>A0A385IHZ5_9CAUD</name>
<protein>
    <submittedName>
        <fullName evidence="1">Uncharacterized protein</fullName>
    </submittedName>
</protein>
<reference evidence="2" key="1">
    <citation type="submission" date="2018-08" db="EMBL/GenBank/DDBJ databases">
        <authorList>
            <person name="Chaudhary N."/>
            <person name="Taneja N."/>
        </authorList>
    </citation>
    <scope>NUCLEOTIDE SEQUENCE [LARGE SCALE GENOMIC DNA]</scope>
</reference>
<dbReference type="KEGG" id="vg:77935696"/>
<evidence type="ECO:0000313" key="2">
    <source>
        <dbReference type="Proteomes" id="UP000264229"/>
    </source>
</evidence>